<feature type="binding site" evidence="7">
    <location>
        <position position="85"/>
    </location>
    <ligand>
        <name>Mg(2+)</name>
        <dbReference type="ChEBI" id="CHEBI:18420"/>
        <label>1</label>
        <note>catalytic</note>
    </ligand>
</feature>
<organism evidence="10 11">
    <name type="scientific">Mucilaginibacter phyllosphaerae</name>
    <dbReference type="NCBI Taxonomy" id="1812349"/>
    <lineage>
        <taxon>Bacteria</taxon>
        <taxon>Pseudomonadati</taxon>
        <taxon>Bacteroidota</taxon>
        <taxon>Sphingobacteriia</taxon>
        <taxon>Sphingobacteriales</taxon>
        <taxon>Sphingobacteriaceae</taxon>
        <taxon>Mucilaginibacter</taxon>
    </lineage>
</organism>
<evidence type="ECO:0000256" key="5">
    <source>
        <dbReference type="ARBA" id="ARBA00022801"/>
    </source>
</evidence>
<comment type="catalytic activity">
    <reaction evidence="1 8">
        <text>a myo-inositol phosphate + H2O = myo-inositol + phosphate</text>
        <dbReference type="Rhea" id="RHEA:24056"/>
        <dbReference type="ChEBI" id="CHEBI:15377"/>
        <dbReference type="ChEBI" id="CHEBI:17268"/>
        <dbReference type="ChEBI" id="CHEBI:43474"/>
        <dbReference type="ChEBI" id="CHEBI:84139"/>
        <dbReference type="EC" id="3.1.3.25"/>
    </reaction>
</comment>
<dbReference type="PROSITE" id="PS00629">
    <property type="entry name" value="IMP_1"/>
    <property type="match status" value="1"/>
</dbReference>
<dbReference type="AlphaFoldDB" id="A0A4Y8ADK8"/>
<protein>
    <recommendedName>
        <fullName evidence="8">Inositol-1-monophosphatase</fullName>
        <ecNumber evidence="8">3.1.3.25</ecNumber>
    </recommendedName>
</protein>
<dbReference type="GO" id="GO:0007165">
    <property type="term" value="P:signal transduction"/>
    <property type="evidence" value="ECO:0007669"/>
    <property type="project" value="TreeGrafter"/>
</dbReference>
<dbReference type="Pfam" id="PF00459">
    <property type="entry name" value="Inositol_P"/>
    <property type="match status" value="1"/>
</dbReference>
<dbReference type="PRINTS" id="PR00377">
    <property type="entry name" value="IMPHPHTASES"/>
</dbReference>
<dbReference type="EMBL" id="JACIEG010000003">
    <property type="protein sequence ID" value="MBB3969092.1"/>
    <property type="molecule type" value="Genomic_DNA"/>
</dbReference>
<dbReference type="Proteomes" id="UP000297248">
    <property type="component" value="Unassembled WGS sequence"/>
</dbReference>
<dbReference type="InterPro" id="IPR000760">
    <property type="entry name" value="Inositol_monophosphatase-like"/>
</dbReference>
<evidence type="ECO:0000313" key="12">
    <source>
        <dbReference type="Proteomes" id="UP000583101"/>
    </source>
</evidence>
<dbReference type="GO" id="GO:0046872">
    <property type="term" value="F:metal ion binding"/>
    <property type="evidence" value="ECO:0007669"/>
    <property type="project" value="UniProtKB-KW"/>
</dbReference>
<evidence type="ECO:0000256" key="3">
    <source>
        <dbReference type="ARBA" id="ARBA00009759"/>
    </source>
</evidence>
<evidence type="ECO:0000256" key="2">
    <source>
        <dbReference type="ARBA" id="ARBA00001946"/>
    </source>
</evidence>
<evidence type="ECO:0000256" key="8">
    <source>
        <dbReference type="RuleBase" id="RU364068"/>
    </source>
</evidence>
<dbReference type="PRINTS" id="PR01959">
    <property type="entry name" value="SBIMPHPHTASE"/>
</dbReference>
<dbReference type="InterPro" id="IPR033942">
    <property type="entry name" value="IMPase"/>
</dbReference>
<dbReference type="InterPro" id="IPR022337">
    <property type="entry name" value="Inositol_monophosphatase_SuhB"/>
</dbReference>
<dbReference type="PANTHER" id="PTHR20854:SF4">
    <property type="entry name" value="INOSITOL-1-MONOPHOSPHATASE-RELATED"/>
    <property type="match status" value="1"/>
</dbReference>
<dbReference type="RefSeq" id="WP_134336956.1">
    <property type="nucleotide sequence ID" value="NZ_BMCZ01000002.1"/>
</dbReference>
<feature type="binding site" evidence="7">
    <location>
        <position position="69"/>
    </location>
    <ligand>
        <name>Mg(2+)</name>
        <dbReference type="ChEBI" id="CHEBI:18420"/>
        <label>1</label>
        <note>catalytic</note>
    </ligand>
</feature>
<keyword evidence="4 7" id="KW-0479">Metal-binding</keyword>
<keyword evidence="5 8" id="KW-0378">Hydrolase</keyword>
<name>A0A4Y8ADK8_9SPHI</name>
<keyword evidence="12" id="KW-1185">Reference proteome</keyword>
<reference evidence="10" key="2">
    <citation type="submission" date="2019-03" db="EMBL/GenBank/DDBJ databases">
        <authorList>
            <person name="Yan Y.-Q."/>
            <person name="Du Z.-J."/>
        </authorList>
    </citation>
    <scope>NUCLEOTIDE SEQUENCE</scope>
    <source>
        <strain evidence="10">PP-F2FG21</strain>
    </source>
</reference>
<dbReference type="InterPro" id="IPR020583">
    <property type="entry name" value="Inositol_monoP_metal-BS"/>
</dbReference>
<dbReference type="CDD" id="cd01639">
    <property type="entry name" value="IMPase"/>
    <property type="match status" value="1"/>
</dbReference>
<evidence type="ECO:0000256" key="4">
    <source>
        <dbReference type="ARBA" id="ARBA00022723"/>
    </source>
</evidence>
<reference evidence="9 12" key="3">
    <citation type="submission" date="2020-08" db="EMBL/GenBank/DDBJ databases">
        <title>Genomic Encyclopedia of Type Strains, Phase IV (KMG-IV): sequencing the most valuable type-strain genomes for metagenomic binning, comparative biology and taxonomic classification.</title>
        <authorList>
            <person name="Goeker M."/>
        </authorList>
    </citation>
    <scope>NUCLEOTIDE SEQUENCE [LARGE SCALE GENOMIC DNA]</scope>
    <source>
        <strain evidence="9 12">DSM 100995</strain>
    </source>
</reference>
<feature type="binding site" evidence="7">
    <location>
        <position position="88"/>
    </location>
    <ligand>
        <name>Mg(2+)</name>
        <dbReference type="ChEBI" id="CHEBI:18420"/>
        <label>1</label>
        <note>catalytic</note>
    </ligand>
</feature>
<dbReference type="PROSITE" id="PS00630">
    <property type="entry name" value="IMP_2"/>
    <property type="match status" value="1"/>
</dbReference>
<dbReference type="GO" id="GO:0006020">
    <property type="term" value="P:inositol metabolic process"/>
    <property type="evidence" value="ECO:0007669"/>
    <property type="project" value="TreeGrafter"/>
</dbReference>
<dbReference type="SUPFAM" id="SSF56655">
    <property type="entry name" value="Carbohydrate phosphatase"/>
    <property type="match status" value="1"/>
</dbReference>
<feature type="binding site" evidence="7">
    <location>
        <position position="213"/>
    </location>
    <ligand>
        <name>Mg(2+)</name>
        <dbReference type="ChEBI" id="CHEBI:18420"/>
        <label>1</label>
        <note>catalytic</note>
    </ligand>
</feature>
<proteinExistence type="inferred from homology"/>
<gene>
    <name evidence="10" type="ORF">E2R65_13310</name>
    <name evidence="9" type="ORF">GGR35_001695</name>
</gene>
<evidence type="ECO:0000313" key="9">
    <source>
        <dbReference type="EMBL" id="MBB3969092.1"/>
    </source>
</evidence>
<dbReference type="EC" id="3.1.3.25" evidence="8"/>
<comment type="caution">
    <text evidence="10">The sequence shown here is derived from an EMBL/GenBank/DDBJ whole genome shotgun (WGS) entry which is preliminary data.</text>
</comment>
<comment type="cofactor">
    <cofactor evidence="2 7 8">
        <name>Mg(2+)</name>
        <dbReference type="ChEBI" id="CHEBI:18420"/>
    </cofactor>
</comment>
<keyword evidence="6 7" id="KW-0460">Magnesium</keyword>
<feature type="binding site" evidence="7">
    <location>
        <position position="87"/>
    </location>
    <ligand>
        <name>Mg(2+)</name>
        <dbReference type="ChEBI" id="CHEBI:18420"/>
        <label>1</label>
        <note>catalytic</note>
    </ligand>
</feature>
<sequence>MQLNHIIGQVIDVAKAAGQFIRQERKTFDAGKIEYKGLNDLVSYVDKTAEQKIVSGLELILPEAGFITEEKTTTKTGDRYNWVIDPLDGTTNFIHGLPTYSVSIALQDKDELVLGVVYEVNQDECFYAHKDAPAYLNGAEIKVSNKPTIADSLIATGFPYYDFSYQEAYIKLFTELMRNCHGLRRIGSAAVDLAYAAAGRFEAFYEYNLNPWDIAAGIVIVQQAGGEIRNFKGGLEVLKSRELLATNGKITGEMLEYIEKYFMANVKK</sequence>
<evidence type="ECO:0000256" key="6">
    <source>
        <dbReference type="ARBA" id="ARBA00022842"/>
    </source>
</evidence>
<dbReference type="InterPro" id="IPR020550">
    <property type="entry name" value="Inositol_monophosphatase_CS"/>
</dbReference>
<dbReference type="Proteomes" id="UP000583101">
    <property type="component" value="Unassembled WGS sequence"/>
</dbReference>
<accession>A0A4Y8ADK8</accession>
<dbReference type="Gene3D" id="3.40.190.80">
    <property type="match status" value="1"/>
</dbReference>
<dbReference type="FunFam" id="3.30.540.10:FF:000003">
    <property type="entry name" value="Inositol-1-monophosphatase"/>
    <property type="match status" value="1"/>
</dbReference>
<dbReference type="PANTHER" id="PTHR20854">
    <property type="entry name" value="INOSITOL MONOPHOSPHATASE"/>
    <property type="match status" value="1"/>
</dbReference>
<evidence type="ECO:0000313" key="11">
    <source>
        <dbReference type="Proteomes" id="UP000297248"/>
    </source>
</evidence>
<dbReference type="OrthoDB" id="9772456at2"/>
<evidence type="ECO:0000313" key="10">
    <source>
        <dbReference type="EMBL" id="TEW66092.1"/>
    </source>
</evidence>
<dbReference type="GO" id="GO:0008934">
    <property type="term" value="F:inositol monophosphate 1-phosphatase activity"/>
    <property type="evidence" value="ECO:0007669"/>
    <property type="project" value="InterPro"/>
</dbReference>
<dbReference type="GO" id="GO:0046854">
    <property type="term" value="P:phosphatidylinositol phosphate biosynthetic process"/>
    <property type="evidence" value="ECO:0007669"/>
    <property type="project" value="InterPro"/>
</dbReference>
<evidence type="ECO:0000256" key="7">
    <source>
        <dbReference type="PIRSR" id="PIRSR600760-2"/>
    </source>
</evidence>
<evidence type="ECO:0000256" key="1">
    <source>
        <dbReference type="ARBA" id="ARBA00001033"/>
    </source>
</evidence>
<comment type="similarity">
    <text evidence="3 8">Belongs to the inositol monophosphatase superfamily.</text>
</comment>
<dbReference type="Gene3D" id="3.30.540.10">
    <property type="entry name" value="Fructose-1,6-Bisphosphatase, subunit A, domain 1"/>
    <property type="match status" value="1"/>
</dbReference>
<reference evidence="10 11" key="1">
    <citation type="journal article" date="2016" name="Int. J. Syst. Evol. Microbiol.">
        <title>Proposal of Mucilaginibacter phyllosphaerae sp. nov. isolated from the phyllosphere of Galium album.</title>
        <authorList>
            <person name="Aydogan E.L."/>
            <person name="Busse H.J."/>
            <person name="Moser G."/>
            <person name="Muller C."/>
            <person name="Kampfer P."/>
            <person name="Glaeser S.P."/>
        </authorList>
    </citation>
    <scope>NUCLEOTIDE SEQUENCE [LARGE SCALE GENOMIC DNA]</scope>
    <source>
        <strain evidence="10 11">PP-F2FG21</strain>
    </source>
</reference>
<dbReference type="EMBL" id="SNQG01000004">
    <property type="protein sequence ID" value="TEW66092.1"/>
    <property type="molecule type" value="Genomic_DNA"/>
</dbReference>